<dbReference type="GO" id="GO:0003677">
    <property type="term" value="F:DNA binding"/>
    <property type="evidence" value="ECO:0007669"/>
    <property type="project" value="UniProtKB-KW"/>
</dbReference>
<feature type="region of interest" description="Disordered" evidence="4">
    <location>
        <begin position="55"/>
        <end position="113"/>
    </location>
</feature>
<evidence type="ECO:0000313" key="6">
    <source>
        <dbReference type="EMBL" id="SEO20404.1"/>
    </source>
</evidence>
<sequence length="217" mass="24137">MNATADLTTQQQRALELIQERGEITQSELWKALDANSRAGSRLATALAEKGLIERTETTRNGRRTYLLSPTDAQTANTDESPDEDSQTRQSATEEVSQPASSAAGDSQSDSQQDRALELIKDRRALYQSELWKELDVSSRTGSRIASKLEEKGEIRREATVHNGNRTYLLRPAKKDLDFSLLMAGDKISPLVGNDGEIDPITSDELSEWIFQLVQNQ</sequence>
<dbReference type="PROSITE" id="PS50995">
    <property type="entry name" value="HTH_MARR_2"/>
    <property type="match status" value="1"/>
</dbReference>
<evidence type="ECO:0000256" key="4">
    <source>
        <dbReference type="SAM" id="MobiDB-lite"/>
    </source>
</evidence>
<evidence type="ECO:0000313" key="7">
    <source>
        <dbReference type="Proteomes" id="UP000198775"/>
    </source>
</evidence>
<dbReference type="SUPFAM" id="SSF46785">
    <property type="entry name" value="Winged helix' DNA-binding domain"/>
    <property type="match status" value="2"/>
</dbReference>
<evidence type="ECO:0000256" key="3">
    <source>
        <dbReference type="ARBA" id="ARBA00023163"/>
    </source>
</evidence>
<evidence type="ECO:0000256" key="1">
    <source>
        <dbReference type="ARBA" id="ARBA00023015"/>
    </source>
</evidence>
<dbReference type="InterPro" id="IPR000835">
    <property type="entry name" value="HTH_MarR-typ"/>
</dbReference>
<keyword evidence="3" id="KW-0804">Transcription</keyword>
<dbReference type="SMART" id="SM00347">
    <property type="entry name" value="HTH_MARR"/>
    <property type="match status" value="1"/>
</dbReference>
<dbReference type="OrthoDB" id="31046at2157"/>
<dbReference type="GO" id="GO:0003700">
    <property type="term" value="F:DNA-binding transcription factor activity"/>
    <property type="evidence" value="ECO:0007669"/>
    <property type="project" value="InterPro"/>
</dbReference>
<gene>
    <name evidence="6" type="ORF">SAMN05216388_1009110</name>
</gene>
<feature type="compositionally biased region" description="Low complexity" evidence="4">
    <location>
        <begin position="97"/>
        <end position="111"/>
    </location>
</feature>
<evidence type="ECO:0000256" key="2">
    <source>
        <dbReference type="ARBA" id="ARBA00023125"/>
    </source>
</evidence>
<reference evidence="7" key="1">
    <citation type="submission" date="2016-10" db="EMBL/GenBank/DDBJ databases">
        <authorList>
            <person name="Varghese N."/>
            <person name="Submissions S."/>
        </authorList>
    </citation>
    <scope>NUCLEOTIDE SEQUENCE [LARGE SCALE GENOMIC DNA]</scope>
    <source>
        <strain evidence="7">IBRC-M 10043</strain>
    </source>
</reference>
<dbReference type="Gene3D" id="1.10.10.10">
    <property type="entry name" value="Winged helix-like DNA-binding domain superfamily/Winged helix DNA-binding domain"/>
    <property type="match status" value="2"/>
</dbReference>
<keyword evidence="2" id="KW-0238">DNA-binding</keyword>
<dbReference type="PANTHER" id="PTHR42756">
    <property type="entry name" value="TRANSCRIPTIONAL REGULATOR, MARR"/>
    <property type="match status" value="1"/>
</dbReference>
<dbReference type="EMBL" id="FOCX01000009">
    <property type="protein sequence ID" value="SEO20404.1"/>
    <property type="molecule type" value="Genomic_DNA"/>
</dbReference>
<dbReference type="InterPro" id="IPR036390">
    <property type="entry name" value="WH_DNA-bd_sf"/>
</dbReference>
<dbReference type="AlphaFoldDB" id="A0A1H8MT32"/>
<name>A0A1H8MT32_9EURY</name>
<keyword evidence="7" id="KW-1185">Reference proteome</keyword>
<organism evidence="6 7">
    <name type="scientific">Halorientalis persicus</name>
    <dbReference type="NCBI Taxonomy" id="1367881"/>
    <lineage>
        <taxon>Archaea</taxon>
        <taxon>Methanobacteriati</taxon>
        <taxon>Methanobacteriota</taxon>
        <taxon>Stenosarchaea group</taxon>
        <taxon>Halobacteria</taxon>
        <taxon>Halobacteriales</taxon>
        <taxon>Haloarculaceae</taxon>
        <taxon>Halorientalis</taxon>
    </lineage>
</organism>
<evidence type="ECO:0000259" key="5">
    <source>
        <dbReference type="PROSITE" id="PS50995"/>
    </source>
</evidence>
<keyword evidence="1" id="KW-0805">Transcription regulation</keyword>
<dbReference type="InterPro" id="IPR036388">
    <property type="entry name" value="WH-like_DNA-bd_sf"/>
</dbReference>
<accession>A0A1H8MT32</accession>
<feature type="domain" description="HTH marR-type" evidence="5">
    <location>
        <begin position="1"/>
        <end position="125"/>
    </location>
</feature>
<dbReference type="Pfam" id="PF01047">
    <property type="entry name" value="MarR"/>
    <property type="match status" value="2"/>
</dbReference>
<protein>
    <submittedName>
        <fullName evidence="6">MarR family protein</fullName>
    </submittedName>
</protein>
<dbReference type="PANTHER" id="PTHR42756:SF1">
    <property type="entry name" value="TRANSCRIPTIONAL REPRESSOR OF EMRAB OPERON"/>
    <property type="match status" value="1"/>
</dbReference>
<dbReference type="Proteomes" id="UP000198775">
    <property type="component" value="Unassembled WGS sequence"/>
</dbReference>
<proteinExistence type="predicted"/>